<accession>A0A7X2L0R8</accession>
<gene>
    <name evidence="7" type="ORF">GJB61_05420</name>
</gene>
<evidence type="ECO:0000313" key="8">
    <source>
        <dbReference type="Proteomes" id="UP000463051"/>
    </source>
</evidence>
<dbReference type="InterPro" id="IPR004843">
    <property type="entry name" value="Calcineurin-like_PHP"/>
</dbReference>
<dbReference type="Proteomes" id="UP000463051">
    <property type="component" value="Unassembled WGS sequence"/>
</dbReference>
<dbReference type="InterPro" id="IPR050884">
    <property type="entry name" value="CNP_phosphodiesterase-III"/>
</dbReference>
<dbReference type="Gene3D" id="1.10.246.180">
    <property type="match status" value="1"/>
</dbReference>
<dbReference type="Pfam" id="PF00149">
    <property type="entry name" value="Metallophos"/>
    <property type="match status" value="1"/>
</dbReference>
<evidence type="ECO:0000313" key="7">
    <source>
        <dbReference type="EMBL" id="MRN52433.1"/>
    </source>
</evidence>
<evidence type="ECO:0000256" key="1">
    <source>
        <dbReference type="ARBA" id="ARBA00022723"/>
    </source>
</evidence>
<dbReference type="InterPro" id="IPR029052">
    <property type="entry name" value="Metallo-depent_PP-like"/>
</dbReference>
<feature type="domain" description="Cyclic nucleotide phosphodiesterase C-terminal" evidence="6">
    <location>
        <begin position="355"/>
        <end position="457"/>
    </location>
</feature>
<dbReference type="SUPFAM" id="SSF56300">
    <property type="entry name" value="Metallo-dependent phosphatases"/>
    <property type="match status" value="1"/>
</dbReference>
<feature type="domain" description="Calcineurin-like phosphoesterase" evidence="5">
    <location>
        <begin position="55"/>
        <end position="297"/>
    </location>
</feature>
<keyword evidence="1" id="KW-0479">Metal-binding</keyword>
<evidence type="ECO:0000256" key="2">
    <source>
        <dbReference type="ARBA" id="ARBA00022801"/>
    </source>
</evidence>
<dbReference type="RefSeq" id="WP_154117456.1">
    <property type="nucleotide sequence ID" value="NZ_WJXB01000002.1"/>
</dbReference>
<keyword evidence="3" id="KW-0408">Iron</keyword>
<organism evidence="7 8">
    <name type="scientific">Paenibacillus monticola</name>
    <dbReference type="NCBI Taxonomy" id="2666075"/>
    <lineage>
        <taxon>Bacteria</taxon>
        <taxon>Bacillati</taxon>
        <taxon>Bacillota</taxon>
        <taxon>Bacilli</taxon>
        <taxon>Bacillales</taxon>
        <taxon>Paenibacillaceae</taxon>
        <taxon>Paenibacillus</taxon>
    </lineage>
</organism>
<keyword evidence="2" id="KW-0378">Hydrolase</keyword>
<name>A0A7X2L0R8_9BACL</name>
<evidence type="ECO:0000256" key="3">
    <source>
        <dbReference type="ARBA" id="ARBA00023004"/>
    </source>
</evidence>
<dbReference type="EMBL" id="WJXB01000002">
    <property type="protein sequence ID" value="MRN52433.1"/>
    <property type="molecule type" value="Genomic_DNA"/>
</dbReference>
<dbReference type="Gene3D" id="3.60.21.10">
    <property type="match status" value="1"/>
</dbReference>
<dbReference type="PANTHER" id="PTHR42988">
    <property type="entry name" value="PHOSPHOHYDROLASE"/>
    <property type="match status" value="1"/>
</dbReference>
<dbReference type="PROSITE" id="PS51257">
    <property type="entry name" value="PROKAR_LIPOPROTEIN"/>
    <property type="match status" value="1"/>
</dbReference>
<dbReference type="InterPro" id="IPR040869">
    <property type="entry name" value="CNP_C"/>
</dbReference>
<reference evidence="7 8" key="1">
    <citation type="submission" date="2019-11" db="EMBL/GenBank/DDBJ databases">
        <title>Paenibacillus monticola sp. nov., a novel PGPR strain isolated from mountain sample in China.</title>
        <authorList>
            <person name="Zhao Q."/>
            <person name="Li H.-P."/>
            <person name="Zhang J.-L."/>
        </authorList>
    </citation>
    <scope>NUCLEOTIDE SEQUENCE [LARGE SCALE GENOMIC DNA]</scope>
    <source>
        <strain evidence="7 8">LC-T2</strain>
    </source>
</reference>
<sequence length="471" mass="51973">MKFLLRKDFNLKNKTTIFAVLLLLSLSLVISGCKVTNSSLLNSEKSEGNNKDPISFWVATDVHYLDKGLHDDGQAFQTYVTGGDGKMLPYSDEIAESLVRDVEQQKPKFIILSGDLTNNGEKSSHEKLTAKLKRIEKLGTSVYVIPGNHDLFNPWARSFKANKQIIADSITDKDFTDLYSDFGYNEALSRDKETLSYVVKAAPGLMLLMIDSSQYNNNQKYGFPQTDGRVAASTLSWIDECVKLAAKEHASIITVFHHNLLDHTSLSIAGFKLNNSQETMKVLRKNGLNLVLSGHVHLQDIRRDPVVGKDDSSSPPLTPVYDISTGALAVNPHQYGAMTFDPLTRTVNYHTATVNVEDWAKANGSTDPNLLNFKAYAEQTFATSSYNKAMTSLKDSKFTEAEKQSMATVMSKLNVRYFAGTAGSSSADIKALPGFKLWEGVTDNFLSGYISSMAADKEPSNVSLQVILTTQ</sequence>
<evidence type="ECO:0000259" key="5">
    <source>
        <dbReference type="Pfam" id="PF00149"/>
    </source>
</evidence>
<proteinExistence type="inferred from homology"/>
<dbReference type="PIRSF" id="PIRSF034890">
    <property type="entry name" value="Pesteras_lmo2642"/>
    <property type="match status" value="1"/>
</dbReference>
<dbReference type="Pfam" id="PF17839">
    <property type="entry name" value="CNP_C_terminal"/>
    <property type="match status" value="1"/>
</dbReference>
<dbReference type="GO" id="GO:0016787">
    <property type="term" value="F:hydrolase activity"/>
    <property type="evidence" value="ECO:0007669"/>
    <property type="project" value="UniProtKB-KW"/>
</dbReference>
<dbReference type="PANTHER" id="PTHR42988:SF2">
    <property type="entry name" value="CYCLIC NUCLEOTIDE PHOSPHODIESTERASE CBUA0032-RELATED"/>
    <property type="match status" value="1"/>
</dbReference>
<protein>
    <submittedName>
        <fullName evidence="7">Metallophosphoesterase</fullName>
    </submittedName>
</protein>
<keyword evidence="8" id="KW-1185">Reference proteome</keyword>
<dbReference type="AlphaFoldDB" id="A0A7X2L0R8"/>
<comment type="similarity">
    <text evidence="4">Belongs to the cyclic nucleotide phosphodiesterase class-III family.</text>
</comment>
<comment type="caution">
    <text evidence="7">The sequence shown here is derived from an EMBL/GenBank/DDBJ whole genome shotgun (WGS) entry which is preliminary data.</text>
</comment>
<evidence type="ECO:0000256" key="4">
    <source>
        <dbReference type="ARBA" id="ARBA00025742"/>
    </source>
</evidence>
<dbReference type="GO" id="GO:0046872">
    <property type="term" value="F:metal ion binding"/>
    <property type="evidence" value="ECO:0007669"/>
    <property type="project" value="UniProtKB-KW"/>
</dbReference>
<dbReference type="InterPro" id="IPR012365">
    <property type="entry name" value="Pesteras_lmo2642"/>
</dbReference>
<evidence type="ECO:0000259" key="6">
    <source>
        <dbReference type="Pfam" id="PF17839"/>
    </source>
</evidence>